<feature type="non-terminal residue" evidence="2">
    <location>
        <position position="1"/>
    </location>
</feature>
<gene>
    <name evidence="2" type="ORF">QYT958_LOCUS35010</name>
</gene>
<sequence length="97" mass="11679">RYIWPQTSAMCQLWWFAGDGYSDTMTILKAWALFERHIFISRDQWLSNKRKQIFAHYLPAKLITIYCLLYYFVVMCFRPCKNIYGYTEKSCASSCLY</sequence>
<dbReference type="EMBL" id="CAJOBR010025897">
    <property type="protein sequence ID" value="CAF4968844.1"/>
    <property type="molecule type" value="Genomic_DNA"/>
</dbReference>
<keyword evidence="1" id="KW-0812">Transmembrane</keyword>
<dbReference type="Proteomes" id="UP000663848">
    <property type="component" value="Unassembled WGS sequence"/>
</dbReference>
<accession>A0A821YUD5</accession>
<comment type="caution">
    <text evidence="2">The sequence shown here is derived from an EMBL/GenBank/DDBJ whole genome shotgun (WGS) entry which is preliminary data.</text>
</comment>
<name>A0A821YUD5_9BILA</name>
<evidence type="ECO:0000313" key="2">
    <source>
        <dbReference type="EMBL" id="CAF4968844.1"/>
    </source>
</evidence>
<keyword evidence="1" id="KW-0472">Membrane</keyword>
<organism evidence="2 3">
    <name type="scientific">Rotaria socialis</name>
    <dbReference type="NCBI Taxonomy" id="392032"/>
    <lineage>
        <taxon>Eukaryota</taxon>
        <taxon>Metazoa</taxon>
        <taxon>Spiralia</taxon>
        <taxon>Gnathifera</taxon>
        <taxon>Rotifera</taxon>
        <taxon>Eurotatoria</taxon>
        <taxon>Bdelloidea</taxon>
        <taxon>Philodinida</taxon>
        <taxon>Philodinidae</taxon>
        <taxon>Rotaria</taxon>
    </lineage>
</organism>
<evidence type="ECO:0000256" key="1">
    <source>
        <dbReference type="SAM" id="Phobius"/>
    </source>
</evidence>
<feature type="transmembrane region" description="Helical" evidence="1">
    <location>
        <begin position="54"/>
        <end position="73"/>
    </location>
</feature>
<keyword evidence="1" id="KW-1133">Transmembrane helix</keyword>
<dbReference type="AlphaFoldDB" id="A0A821YUD5"/>
<evidence type="ECO:0000313" key="3">
    <source>
        <dbReference type="Proteomes" id="UP000663848"/>
    </source>
</evidence>
<protein>
    <submittedName>
        <fullName evidence="2">Uncharacterized protein</fullName>
    </submittedName>
</protein>
<proteinExistence type="predicted"/>
<reference evidence="2" key="1">
    <citation type="submission" date="2021-02" db="EMBL/GenBank/DDBJ databases">
        <authorList>
            <person name="Nowell W R."/>
        </authorList>
    </citation>
    <scope>NUCLEOTIDE SEQUENCE</scope>
</reference>